<evidence type="ECO:0000259" key="1">
    <source>
        <dbReference type="Pfam" id="PF13976"/>
    </source>
</evidence>
<dbReference type="EMBL" id="BQNB010020672">
    <property type="protein sequence ID" value="GJT98405.1"/>
    <property type="molecule type" value="Genomic_DNA"/>
</dbReference>
<feature type="domain" description="GAG-pre-integrase" evidence="1">
    <location>
        <begin position="34"/>
        <end position="82"/>
    </location>
</feature>
<name>A0ABQ5IE35_9ASTR</name>
<evidence type="ECO:0000313" key="3">
    <source>
        <dbReference type="Proteomes" id="UP001151760"/>
    </source>
</evidence>
<sequence>MSPSRGFITSKASITIYSLLVNFVMREFEGKLPSTQTWLWHHRLSHLNFDTINMLFKNDIVNSLTQLKYVKDQLCSSCEMSKVKRSNFKTKTAPSSKGRSKLVTNVVPLADKSNPSLQDFELLFSPMYEEYFNEGNQGTNHSNNKFNAEDNNSDQAVDAQFDADEFINPLCTLVHEVAESFSHNIDTSNMHRFCQRHRSDYHWTRDHPLEQVCGNPSDTDEAKDIKEAMVDHAWIEAMQEELNQFDRLSVLEIWCLGSGNGGVSVVVRGGDMVVSGGLKGCLDNRILRSSLILPPILLDLGIVYVRCVGV</sequence>
<evidence type="ECO:0000313" key="2">
    <source>
        <dbReference type="EMBL" id="GJT98405.1"/>
    </source>
</evidence>
<keyword evidence="3" id="KW-1185">Reference proteome</keyword>
<reference evidence="2" key="1">
    <citation type="journal article" date="2022" name="Int. J. Mol. Sci.">
        <title>Draft Genome of Tanacetum Coccineum: Genomic Comparison of Closely Related Tanacetum-Family Plants.</title>
        <authorList>
            <person name="Yamashiro T."/>
            <person name="Shiraishi A."/>
            <person name="Nakayama K."/>
            <person name="Satake H."/>
        </authorList>
    </citation>
    <scope>NUCLEOTIDE SEQUENCE</scope>
</reference>
<protein>
    <submittedName>
        <fullName evidence="2">Integrase, catalytic region, zinc finger, CCHC-type containing protein</fullName>
    </submittedName>
</protein>
<reference evidence="2" key="2">
    <citation type="submission" date="2022-01" db="EMBL/GenBank/DDBJ databases">
        <authorList>
            <person name="Yamashiro T."/>
            <person name="Shiraishi A."/>
            <person name="Satake H."/>
            <person name="Nakayama K."/>
        </authorList>
    </citation>
    <scope>NUCLEOTIDE SEQUENCE</scope>
</reference>
<dbReference type="Pfam" id="PF13976">
    <property type="entry name" value="gag_pre-integrs"/>
    <property type="match status" value="1"/>
</dbReference>
<gene>
    <name evidence="2" type="ORF">Tco_1093923</name>
</gene>
<proteinExistence type="predicted"/>
<dbReference type="InterPro" id="IPR025724">
    <property type="entry name" value="GAG-pre-integrase_dom"/>
</dbReference>
<accession>A0ABQ5IE35</accession>
<dbReference type="Proteomes" id="UP001151760">
    <property type="component" value="Unassembled WGS sequence"/>
</dbReference>
<organism evidence="2 3">
    <name type="scientific">Tanacetum coccineum</name>
    <dbReference type="NCBI Taxonomy" id="301880"/>
    <lineage>
        <taxon>Eukaryota</taxon>
        <taxon>Viridiplantae</taxon>
        <taxon>Streptophyta</taxon>
        <taxon>Embryophyta</taxon>
        <taxon>Tracheophyta</taxon>
        <taxon>Spermatophyta</taxon>
        <taxon>Magnoliopsida</taxon>
        <taxon>eudicotyledons</taxon>
        <taxon>Gunneridae</taxon>
        <taxon>Pentapetalae</taxon>
        <taxon>asterids</taxon>
        <taxon>campanulids</taxon>
        <taxon>Asterales</taxon>
        <taxon>Asteraceae</taxon>
        <taxon>Asteroideae</taxon>
        <taxon>Anthemideae</taxon>
        <taxon>Anthemidinae</taxon>
        <taxon>Tanacetum</taxon>
    </lineage>
</organism>
<comment type="caution">
    <text evidence="2">The sequence shown here is derived from an EMBL/GenBank/DDBJ whole genome shotgun (WGS) entry which is preliminary data.</text>
</comment>